<evidence type="ECO:0000259" key="2">
    <source>
        <dbReference type="Pfam" id="PF13456"/>
    </source>
</evidence>
<gene>
    <name evidence="3" type="primary">PTRH1</name>
</gene>
<dbReference type="PANTHER" id="PTHR47723">
    <property type="entry name" value="OS05G0353850 PROTEIN"/>
    <property type="match status" value="1"/>
</dbReference>
<organism evidence="3">
    <name type="scientific">Taraxacum kok-saghyz</name>
    <name type="common">Russian dandelion</name>
    <dbReference type="NCBI Taxonomy" id="333970"/>
    <lineage>
        <taxon>Eukaryota</taxon>
        <taxon>Viridiplantae</taxon>
        <taxon>Streptophyta</taxon>
        <taxon>Embryophyta</taxon>
        <taxon>Tracheophyta</taxon>
        <taxon>Spermatophyta</taxon>
        <taxon>Magnoliopsida</taxon>
        <taxon>eudicotyledons</taxon>
        <taxon>Gunneridae</taxon>
        <taxon>Pentapetalae</taxon>
        <taxon>asterids</taxon>
        <taxon>campanulids</taxon>
        <taxon>Asterales</taxon>
        <taxon>Asteraceae</taxon>
        <taxon>Cichorioideae</taxon>
        <taxon>Cichorieae</taxon>
        <taxon>Crepidinae</taxon>
        <taxon>Taraxacum</taxon>
    </lineage>
</organism>
<sequence>MGASESTERSNGPTPGGSTTGPAAAIAMAAAGAAVAAWGLSKMLSDNNTTQENNGPMTVQATAGTHADGLYPSVFYRPPFQGRFRMNTDAACRPIGGNVRMDPTEQVKRGPSGYGGILRDHNGRWVRGFYGFIGVTDCLTAELHGILQGLLLLDLLCYKESVLECDSTGAVDWINHDETKYSGRSQIIKDCWDIITCCWELKKKNGIMICSISRDANKCADKLADMGIDRRETHTDIVDLPLEIKDIVDREAF</sequence>
<proteinExistence type="evidence at transcript level"/>
<evidence type="ECO:0000256" key="1">
    <source>
        <dbReference type="SAM" id="MobiDB-lite"/>
    </source>
</evidence>
<dbReference type="CDD" id="cd06222">
    <property type="entry name" value="RNase_H_like"/>
    <property type="match status" value="1"/>
</dbReference>
<dbReference type="SUPFAM" id="SSF53098">
    <property type="entry name" value="Ribonuclease H-like"/>
    <property type="match status" value="1"/>
</dbReference>
<dbReference type="Gene3D" id="3.30.420.10">
    <property type="entry name" value="Ribonuclease H-like superfamily/Ribonuclease H"/>
    <property type="match status" value="1"/>
</dbReference>
<feature type="domain" description="RNase H type-1" evidence="2">
    <location>
        <begin position="106"/>
        <end position="226"/>
    </location>
</feature>
<dbReference type="InterPro" id="IPR053151">
    <property type="entry name" value="RNase_H-like"/>
</dbReference>
<dbReference type="GO" id="GO:0004523">
    <property type="term" value="F:RNA-DNA hybrid ribonuclease activity"/>
    <property type="evidence" value="ECO:0007669"/>
    <property type="project" value="InterPro"/>
</dbReference>
<dbReference type="InterPro" id="IPR044730">
    <property type="entry name" value="RNase_H-like_dom_plant"/>
</dbReference>
<reference evidence="3" key="1">
    <citation type="submission" date="2015-10" db="EMBL/GenBank/DDBJ databases">
        <title>Transcriptome analysis of latex from Taraxacum kok-saghyz provides insights into rubber biosynthesis.</title>
        <authorList>
            <person name="Choi S.C."/>
            <person name="Tata S.K."/>
            <person name="Ryu S.B."/>
        </authorList>
    </citation>
    <scope>NUCLEOTIDE SEQUENCE</scope>
</reference>
<dbReference type="AlphaFoldDB" id="A0A0Y0BFQ8"/>
<dbReference type="EMBL" id="KT965010">
    <property type="protein sequence ID" value="AMB19674.1"/>
    <property type="molecule type" value="mRNA"/>
</dbReference>
<dbReference type="GO" id="GO:0016740">
    <property type="term" value="F:transferase activity"/>
    <property type="evidence" value="ECO:0007669"/>
    <property type="project" value="UniProtKB-KW"/>
</dbReference>
<dbReference type="Pfam" id="PF13456">
    <property type="entry name" value="RVT_3"/>
    <property type="match status" value="1"/>
</dbReference>
<dbReference type="PANTHER" id="PTHR47723:SF23">
    <property type="entry name" value="REVERSE TRANSCRIPTASE-LIKE PROTEIN"/>
    <property type="match status" value="1"/>
</dbReference>
<dbReference type="InterPro" id="IPR012337">
    <property type="entry name" value="RNaseH-like_sf"/>
</dbReference>
<feature type="region of interest" description="Disordered" evidence="1">
    <location>
        <begin position="1"/>
        <end position="22"/>
    </location>
</feature>
<accession>A0A0Y0BFQ8</accession>
<protein>
    <submittedName>
        <fullName evidence="3">Putative polynucleotidyl transferase, ribonuclease H-like superfamily protein 1</fullName>
    </submittedName>
</protein>
<dbReference type="InterPro" id="IPR002156">
    <property type="entry name" value="RNaseH_domain"/>
</dbReference>
<dbReference type="InterPro" id="IPR036397">
    <property type="entry name" value="RNaseH_sf"/>
</dbReference>
<keyword evidence="3" id="KW-0808">Transferase</keyword>
<name>A0A0Y0BFQ8_TARKO</name>
<dbReference type="GO" id="GO:0003676">
    <property type="term" value="F:nucleic acid binding"/>
    <property type="evidence" value="ECO:0007669"/>
    <property type="project" value="InterPro"/>
</dbReference>
<evidence type="ECO:0000313" key="3">
    <source>
        <dbReference type="EMBL" id="AMB19674.1"/>
    </source>
</evidence>